<dbReference type="PROSITE" id="PS00154">
    <property type="entry name" value="ATPASE_E1_E2"/>
    <property type="match status" value="1"/>
</dbReference>
<feature type="binding site" evidence="14">
    <location>
        <position position="715"/>
    </location>
    <ligand>
        <name>ATP</name>
        <dbReference type="ChEBI" id="CHEBI:30616"/>
    </ligand>
</feature>
<dbReference type="GO" id="GO:0000287">
    <property type="term" value="F:magnesium ion binding"/>
    <property type="evidence" value="ECO:0007669"/>
    <property type="project" value="UniProtKB-UniRule"/>
</dbReference>
<dbReference type="GO" id="GO:0016887">
    <property type="term" value="F:ATP hydrolysis activity"/>
    <property type="evidence" value="ECO:0007669"/>
    <property type="project" value="InterPro"/>
</dbReference>
<feature type="binding site" evidence="14">
    <location>
        <position position="859"/>
    </location>
    <ligand>
        <name>ATP</name>
        <dbReference type="ChEBI" id="CHEBI:30616"/>
    </ligand>
</feature>
<feature type="binding site" evidence="14">
    <location>
        <position position="861"/>
    </location>
    <ligand>
        <name>ATP</name>
        <dbReference type="ChEBI" id="CHEBI:30616"/>
    </ligand>
</feature>
<feature type="transmembrane region" description="Helical" evidence="16">
    <location>
        <begin position="1163"/>
        <end position="1182"/>
    </location>
</feature>
<dbReference type="PANTHER" id="PTHR24092:SF153">
    <property type="entry name" value="PHOSPHOLIPID-TRANSPORTING ATPASE"/>
    <property type="match status" value="1"/>
</dbReference>
<keyword evidence="6 14" id="KW-0067">ATP-binding</keyword>
<dbReference type="InterPro" id="IPR036412">
    <property type="entry name" value="HAD-like_sf"/>
</dbReference>
<dbReference type="STRING" id="200324.A0A2N5S7G0"/>
<dbReference type="GO" id="GO:0005886">
    <property type="term" value="C:plasma membrane"/>
    <property type="evidence" value="ECO:0007669"/>
    <property type="project" value="TreeGrafter"/>
</dbReference>
<keyword evidence="7 15" id="KW-0460">Magnesium</keyword>
<evidence type="ECO:0000256" key="12">
    <source>
        <dbReference type="ARBA" id="ARBA00049128"/>
    </source>
</evidence>
<dbReference type="SUPFAM" id="SSF56784">
    <property type="entry name" value="HAD-like"/>
    <property type="match status" value="1"/>
</dbReference>
<feature type="compositionally biased region" description="Basic and acidic residues" evidence="17">
    <location>
        <begin position="1496"/>
        <end position="1514"/>
    </location>
</feature>
<feature type="region of interest" description="Disordered" evidence="17">
    <location>
        <begin position="220"/>
        <end position="240"/>
    </location>
</feature>
<feature type="binding site" evidence="14">
    <location>
        <position position="518"/>
    </location>
    <ligand>
        <name>ATP</name>
        <dbReference type="ChEBI" id="CHEBI:30616"/>
    </ligand>
</feature>
<keyword evidence="22" id="KW-1185">Reference proteome</keyword>
<keyword evidence="8 16" id="KW-1278">Translocase</keyword>
<feature type="binding site" evidence="14">
    <location>
        <position position="778"/>
    </location>
    <ligand>
        <name>ATP</name>
        <dbReference type="ChEBI" id="CHEBI:30616"/>
    </ligand>
</feature>
<dbReference type="EMBL" id="PGCJ01000477">
    <property type="protein sequence ID" value="PLW27639.1"/>
    <property type="molecule type" value="Genomic_DNA"/>
</dbReference>
<feature type="domain" description="P-type ATPase N-terminal" evidence="18">
    <location>
        <begin position="74"/>
        <end position="128"/>
    </location>
</feature>
<dbReference type="SFLD" id="SFLDS00003">
    <property type="entry name" value="Haloacid_Dehalogenase"/>
    <property type="match status" value="1"/>
</dbReference>
<dbReference type="InterPro" id="IPR001757">
    <property type="entry name" value="P_typ_ATPase"/>
</dbReference>
<evidence type="ECO:0000256" key="14">
    <source>
        <dbReference type="PIRSR" id="PIRSR606539-2"/>
    </source>
</evidence>
<comment type="catalytic activity">
    <reaction evidence="11 16">
        <text>ATP + H2O + phospholipidSide 1 = ADP + phosphate + phospholipidSide 2.</text>
        <dbReference type="EC" id="7.6.2.1"/>
    </reaction>
</comment>
<evidence type="ECO:0000256" key="9">
    <source>
        <dbReference type="ARBA" id="ARBA00022989"/>
    </source>
</evidence>
<dbReference type="FunFam" id="3.40.50.1000:FF:000001">
    <property type="entry name" value="Phospholipid-transporting ATPase IC"/>
    <property type="match status" value="1"/>
</dbReference>
<dbReference type="InterPro" id="IPR006539">
    <property type="entry name" value="P-type_ATPase_IV"/>
</dbReference>
<dbReference type="Gene3D" id="2.70.150.10">
    <property type="entry name" value="Calcium-transporting ATPase, cytoplasmic transduction domain A"/>
    <property type="match status" value="1"/>
</dbReference>
<feature type="binding site" evidence="14">
    <location>
        <position position="640"/>
    </location>
    <ligand>
        <name>ATP</name>
        <dbReference type="ChEBI" id="CHEBI:30616"/>
    </ligand>
</feature>
<feature type="binding site" evidence="15">
    <location>
        <position position="518"/>
    </location>
    <ligand>
        <name>Mg(2+)</name>
        <dbReference type="ChEBI" id="CHEBI:18420"/>
    </ligand>
</feature>
<sequence length="1663" mass="187569">MSPIPLWKQFPRSTSAVNHSSWRDKLTGFDISTYFDPPKTKPIPRHVFINLPLPSGAWKSSKNGQLLVGKPIEAWEHPNNQIQTAKYSLLTFIPRNLAEQFRRIANAFFLLIVILQFLPQFSQISPIIGALPLLVVLTITAVKDAYEDVRRHAADHKTNHQLVDTISPNIYTNPNFTKPYPRGFKFISNFHHFREKLELNPNPAHKRHWWSRRHTVPHSVVAPNSKSDNSEDEKDNSKGFVPTTWQDLRVGDFIRLKNDDPVPADVIICATSDPEENVCFIETKNLDGETNLKSRHALPALSHLRSDSDCANAQNLQNRFIVENQAPDADLFSYSAAVLFPELGHRVPVSLESVLLRGTVLRNTEWVIALIVLAGPDTKVMLNSKGTPSKRSKVERQMNPMVFINLGILGFMCIFNGIGTRIAESYYYARNSYWTTGSNLPDDNPRINGLVSFANALVTYQNIVPISLYISIEFVRTVQAYFIWADDDLEFNGRRTLARSWNLSDDLGQIQYIFSDKTGTLTQNLMQFRKCTVGGTVYQGSNEMGAIGEQDGRSRGSDQEAEYVDVLLSNIQGETISSGKQNPQLEPFTDIKLLEDLLEVETEQSLLLRKFFTCLGLCHTVLANEDVNGSIQYKAQSPDEAALVQAAADVGFVFRGRDKNLVRLQLPPGLRASQLPEIAVDEQVQSLLHQPTILPENCKSWGIVEEYELLEVNQFTSMRKRMSVVVQKLEDQRPIPGELYLFVKGADNVIFERLAPGQEAIREQVDGQLESFAAEGLRTLCLAYRKLDRSQLEAWSFKYNQALSQLGEGREDLIESVQDELEHDLVFLGATAIEDKLQDGVPEAISDLKRAGIKVWVATGDKLETAVAIAKSCQLIGNDMNLIVVRGGAYGKKKSAYEQIRKSLINFFDGGELVDTLKELPPGPERRTSSQSYRRLSMANSMGDDLTSLVGEDNGKRAGGYGLVIDGPSLNYALSEKFTKEALLELSTRCEAVVCCRASPKHKAEIVKLIKEGIQVTTLAIGDGANDVSMIQTADIGIGVLGEEGMQAVNSSDYSICQFKFITKLLLVHGHWSYDRNAKMIIYFFYQQIIGIIPLFLYQFWCAYSTTTLFEYTYVLLYNAAWTLLPAIGMGIFNQDIREKVLMQVPELYSIGREGKSFGVKRFIIYMVEGTYQGAIVYLVLAYTYNTNSTRRDGWDIPMDEFSTVVIVATILACNLFIGLGQLCWNWWAFGCVCFGPVAIIVYTLLYSAIRPELIYTTVYGNNKFLWTAPSCWFGLILSIALCVLPRCLLNYYQNTYHPTDIQILREVDRKDREFDFRLDDRMHFSREKNSYNDKQLQSQLEIENHEKRIKASVKEYDPSGSNYVDGYVNIGGEELIRSRTSFTLDMATGQSSTVERGFNFDQADGVGERVVGARLRRLNSSLLSISSPIEVRESNHMDQLFSRSNSEGADLNRVHEHLLKETSKQYNFANFSFASGERGSTHSLVPSKDHHKQLSSHEETSDHANRQETHDRSNQSSQHHLFREVYRIQTSHLTEARPTTDPRYRSIASEQAITESPQSYCDPWQQGKRRKAHEKLGEESLNPTRPPLSNENNTQLPNDLCKSTPELEMIQEEGNRHENHLGDQPTRATKIPSLCDEQSVIERDAGSMNGEGNQPKAKHPGS</sequence>
<dbReference type="PRINTS" id="PR00119">
    <property type="entry name" value="CATATPASE"/>
</dbReference>
<dbReference type="Proteomes" id="UP000235392">
    <property type="component" value="Unassembled WGS sequence"/>
</dbReference>
<dbReference type="SUPFAM" id="SSF81665">
    <property type="entry name" value="Calcium ATPase, transmembrane domain M"/>
    <property type="match status" value="1"/>
</dbReference>
<dbReference type="InterPro" id="IPR008250">
    <property type="entry name" value="ATPase_P-typ_transduc_dom_A_sf"/>
</dbReference>
<feature type="binding site" evidence="14">
    <location>
        <position position="516"/>
    </location>
    <ligand>
        <name>ATP</name>
        <dbReference type="ChEBI" id="CHEBI:30616"/>
    </ligand>
</feature>
<keyword evidence="3 16" id="KW-0812">Transmembrane</keyword>
<comment type="catalytic activity">
    <reaction evidence="12">
        <text>a 1,2-diacyl-sn-glycero-3-phosphoethanolamine(out) + ATP + H2O = a 1,2-diacyl-sn-glycero-3-phosphoethanolamine(in) + ADP + phosphate + H(+)</text>
        <dbReference type="Rhea" id="RHEA:66132"/>
        <dbReference type="ChEBI" id="CHEBI:15377"/>
        <dbReference type="ChEBI" id="CHEBI:15378"/>
        <dbReference type="ChEBI" id="CHEBI:30616"/>
        <dbReference type="ChEBI" id="CHEBI:43474"/>
        <dbReference type="ChEBI" id="CHEBI:64612"/>
        <dbReference type="ChEBI" id="CHEBI:456216"/>
    </reaction>
    <physiologicalReaction direction="left-to-right" evidence="12">
        <dbReference type="Rhea" id="RHEA:66133"/>
    </physiologicalReaction>
</comment>
<feature type="binding site" evidence="14">
    <location>
        <position position="517"/>
    </location>
    <ligand>
        <name>ATP</name>
        <dbReference type="ChEBI" id="CHEBI:30616"/>
    </ligand>
</feature>
<protein>
    <recommendedName>
        <fullName evidence="16">Phospholipid-transporting ATPase</fullName>
        <ecNumber evidence="16">7.6.2.1</ecNumber>
    </recommendedName>
</protein>
<evidence type="ECO:0000256" key="5">
    <source>
        <dbReference type="ARBA" id="ARBA00022741"/>
    </source>
</evidence>
<dbReference type="InterPro" id="IPR023214">
    <property type="entry name" value="HAD_sf"/>
</dbReference>
<dbReference type="Pfam" id="PF13246">
    <property type="entry name" value="Cation_ATPase"/>
    <property type="match status" value="1"/>
</dbReference>
<feature type="transmembrane region" description="Helical" evidence="16">
    <location>
        <begin position="1113"/>
        <end position="1133"/>
    </location>
</feature>
<dbReference type="Pfam" id="PF16209">
    <property type="entry name" value="PhoLip_ATPase_N"/>
    <property type="match status" value="1"/>
</dbReference>
<feature type="transmembrane region" description="Helical" evidence="16">
    <location>
        <begin position="1265"/>
        <end position="1285"/>
    </location>
</feature>
<comment type="similarity">
    <text evidence="2 16">Belongs to the cation transport ATPase (P-type) (TC 3.A.3) family. Type IV subfamily.</text>
</comment>
<evidence type="ECO:0000313" key="20">
    <source>
        <dbReference type="EMBL" id="PLW09181.1"/>
    </source>
</evidence>
<organism evidence="20 23">
    <name type="scientific">Puccinia coronata f. sp. avenae</name>
    <dbReference type="NCBI Taxonomy" id="200324"/>
    <lineage>
        <taxon>Eukaryota</taxon>
        <taxon>Fungi</taxon>
        <taxon>Dikarya</taxon>
        <taxon>Basidiomycota</taxon>
        <taxon>Pucciniomycotina</taxon>
        <taxon>Pucciniomycetes</taxon>
        <taxon>Pucciniales</taxon>
        <taxon>Pucciniaceae</taxon>
        <taxon>Puccinia</taxon>
    </lineage>
</organism>
<evidence type="ECO:0000313" key="23">
    <source>
        <dbReference type="Proteomes" id="UP000235392"/>
    </source>
</evidence>
<name>A0A2N5S7G0_9BASI</name>
<dbReference type="NCBIfam" id="TIGR01652">
    <property type="entry name" value="ATPase-Plipid"/>
    <property type="match status" value="1"/>
</dbReference>
<dbReference type="InterPro" id="IPR023299">
    <property type="entry name" value="ATPase_P-typ_cyto_dom_N"/>
</dbReference>
<feature type="active site" description="4-aspartylphosphate intermediate" evidence="13">
    <location>
        <position position="516"/>
    </location>
</feature>
<dbReference type="SUPFAM" id="SSF81653">
    <property type="entry name" value="Calcium ATPase, transduction domain A"/>
    <property type="match status" value="1"/>
</dbReference>
<dbReference type="SFLD" id="SFLDF00027">
    <property type="entry name" value="p-type_atpase"/>
    <property type="match status" value="1"/>
</dbReference>
<keyword evidence="5 14" id="KW-0547">Nucleotide-binding</keyword>
<comment type="caution">
    <text evidence="20">The sequence shown here is derived from an EMBL/GenBank/DDBJ whole genome shotgun (WGS) entry which is preliminary data.</text>
</comment>
<evidence type="ECO:0000256" key="15">
    <source>
        <dbReference type="PIRSR" id="PIRSR606539-3"/>
    </source>
</evidence>
<feature type="binding site" evidence="15">
    <location>
        <position position="1027"/>
    </location>
    <ligand>
        <name>Mg(2+)</name>
        <dbReference type="ChEBI" id="CHEBI:18420"/>
    </ligand>
</feature>
<feature type="region of interest" description="Disordered" evidence="17">
    <location>
        <begin position="1551"/>
        <end position="1600"/>
    </location>
</feature>
<feature type="binding site" evidence="14">
    <location>
        <position position="860"/>
    </location>
    <ligand>
        <name>ATP</name>
        <dbReference type="ChEBI" id="CHEBI:30616"/>
    </ligand>
</feature>
<keyword evidence="10 16" id="KW-0472">Membrane</keyword>
<dbReference type="InterPro" id="IPR032631">
    <property type="entry name" value="P-type_ATPase_N"/>
</dbReference>
<feature type="binding site" evidence="14">
    <location>
        <position position="1003"/>
    </location>
    <ligand>
        <name>ATP</name>
        <dbReference type="ChEBI" id="CHEBI:30616"/>
    </ligand>
</feature>
<feature type="region of interest" description="Disordered" evidence="17">
    <location>
        <begin position="1478"/>
        <end position="1521"/>
    </location>
</feature>
<dbReference type="EMBL" id="PGCI01001022">
    <property type="protein sequence ID" value="PLW09181.1"/>
    <property type="molecule type" value="Genomic_DNA"/>
</dbReference>
<dbReference type="InterPro" id="IPR018303">
    <property type="entry name" value="ATPase_P-typ_P_site"/>
</dbReference>
<dbReference type="SUPFAM" id="SSF81660">
    <property type="entry name" value="Metal cation-transporting ATPase, ATP-binding domain N"/>
    <property type="match status" value="1"/>
</dbReference>
<dbReference type="Gene3D" id="3.40.1110.10">
    <property type="entry name" value="Calcium-transporting ATPase, cytoplasmic domain N"/>
    <property type="match status" value="1"/>
</dbReference>
<feature type="binding site" evidence="14">
    <location>
        <position position="744"/>
    </location>
    <ligand>
        <name>ATP</name>
        <dbReference type="ChEBI" id="CHEBI:30616"/>
    </ligand>
</feature>
<feature type="transmembrane region" description="Helical" evidence="16">
    <location>
        <begin position="1081"/>
        <end position="1101"/>
    </location>
</feature>
<proteinExistence type="inferred from homology"/>
<gene>
    <name evidence="21" type="ORF">PCANC_19548</name>
    <name evidence="20" type="ORF">PCASD_21507</name>
</gene>
<feature type="domain" description="P-type ATPase C-terminal" evidence="19">
    <location>
        <begin position="1049"/>
        <end position="1300"/>
    </location>
</feature>
<feature type="binding site" evidence="14">
    <location>
        <position position="997"/>
    </location>
    <ligand>
        <name>ATP</name>
        <dbReference type="ChEBI" id="CHEBI:30616"/>
    </ligand>
</feature>
<evidence type="ECO:0000256" key="17">
    <source>
        <dbReference type="SAM" id="MobiDB-lite"/>
    </source>
</evidence>
<dbReference type="InterPro" id="IPR044492">
    <property type="entry name" value="P_typ_ATPase_HD_dom"/>
</dbReference>
<dbReference type="OrthoDB" id="377733at2759"/>
<feature type="region of interest" description="Disordered" evidence="17">
    <location>
        <begin position="1615"/>
        <end position="1634"/>
    </location>
</feature>
<feature type="compositionally biased region" description="Polar residues" evidence="17">
    <location>
        <begin position="1551"/>
        <end position="1560"/>
    </location>
</feature>
<feature type="transmembrane region" description="Helical" evidence="16">
    <location>
        <begin position="124"/>
        <end position="142"/>
    </location>
</feature>
<feature type="binding site" evidence="14">
    <location>
        <position position="1027"/>
    </location>
    <ligand>
        <name>ATP</name>
        <dbReference type="ChEBI" id="CHEBI:30616"/>
    </ligand>
</feature>
<feature type="transmembrane region" description="Helical" evidence="16">
    <location>
        <begin position="402"/>
        <end position="423"/>
    </location>
</feature>
<dbReference type="InterPro" id="IPR032630">
    <property type="entry name" value="P_typ_ATPase_c"/>
</dbReference>
<evidence type="ECO:0000313" key="22">
    <source>
        <dbReference type="Proteomes" id="UP000235388"/>
    </source>
</evidence>
<feature type="binding site" evidence="14">
    <location>
        <position position="1026"/>
    </location>
    <ligand>
        <name>ATP</name>
        <dbReference type="ChEBI" id="CHEBI:30616"/>
    </ligand>
</feature>
<feature type="binding site" evidence="15">
    <location>
        <position position="1023"/>
    </location>
    <ligand>
        <name>Mg(2+)</name>
        <dbReference type="ChEBI" id="CHEBI:18420"/>
    </ligand>
</feature>
<dbReference type="Gene3D" id="3.40.50.1000">
    <property type="entry name" value="HAD superfamily/HAD-like"/>
    <property type="match status" value="1"/>
</dbReference>
<comment type="cofactor">
    <cofactor evidence="15">
        <name>Mg(2+)</name>
        <dbReference type="ChEBI" id="CHEBI:18420"/>
    </cofactor>
</comment>
<dbReference type="PANTHER" id="PTHR24092">
    <property type="entry name" value="PROBABLE PHOSPHOLIPID-TRANSPORTING ATPASE"/>
    <property type="match status" value="1"/>
</dbReference>
<evidence type="ECO:0000259" key="18">
    <source>
        <dbReference type="Pfam" id="PF16209"/>
    </source>
</evidence>
<keyword evidence="9 16" id="KW-1133">Transmembrane helix</keyword>
<evidence type="ECO:0000256" key="4">
    <source>
        <dbReference type="ARBA" id="ARBA00022723"/>
    </source>
</evidence>
<dbReference type="NCBIfam" id="TIGR01494">
    <property type="entry name" value="ATPase_P-type"/>
    <property type="match status" value="1"/>
</dbReference>
<accession>A0A2N5S7G0</accession>
<evidence type="ECO:0000256" key="6">
    <source>
        <dbReference type="ARBA" id="ARBA00022840"/>
    </source>
</evidence>
<feature type="transmembrane region" description="Helical" evidence="16">
    <location>
        <begin position="1227"/>
        <end position="1250"/>
    </location>
</feature>
<evidence type="ECO:0000256" key="13">
    <source>
        <dbReference type="PIRSR" id="PIRSR606539-1"/>
    </source>
</evidence>
<evidence type="ECO:0000256" key="16">
    <source>
        <dbReference type="RuleBase" id="RU362033"/>
    </source>
</evidence>
<feature type="transmembrane region" description="Helical" evidence="16">
    <location>
        <begin position="1202"/>
        <end position="1220"/>
    </location>
</feature>
<dbReference type="InterPro" id="IPR023298">
    <property type="entry name" value="ATPase_P-typ_TM_dom_sf"/>
</dbReference>
<feature type="region of interest" description="Disordered" evidence="17">
    <location>
        <begin position="1639"/>
        <end position="1663"/>
    </location>
</feature>
<evidence type="ECO:0000256" key="8">
    <source>
        <dbReference type="ARBA" id="ARBA00022967"/>
    </source>
</evidence>
<evidence type="ECO:0000259" key="19">
    <source>
        <dbReference type="Pfam" id="PF16212"/>
    </source>
</evidence>
<dbReference type="Proteomes" id="UP000235388">
    <property type="component" value="Unassembled WGS sequence"/>
</dbReference>
<dbReference type="EC" id="7.6.2.1" evidence="16"/>
<dbReference type="GO" id="GO:0140326">
    <property type="term" value="F:ATPase-coupled intramembrane lipid transporter activity"/>
    <property type="evidence" value="ECO:0007669"/>
    <property type="project" value="UniProtKB-EC"/>
</dbReference>
<reference evidence="22 23" key="1">
    <citation type="submission" date="2017-11" db="EMBL/GenBank/DDBJ databases">
        <title>De novo assembly and phasing of dikaryotic genomes from two isolates of Puccinia coronata f. sp. avenae, the causal agent of oat crown rust.</title>
        <authorList>
            <person name="Miller M.E."/>
            <person name="Zhang Y."/>
            <person name="Omidvar V."/>
            <person name="Sperschneider J."/>
            <person name="Schwessinger B."/>
            <person name="Raley C."/>
            <person name="Palmer J.M."/>
            <person name="Garnica D."/>
            <person name="Upadhyaya N."/>
            <person name="Rathjen J."/>
            <person name="Taylor J.M."/>
            <person name="Park R.F."/>
            <person name="Dodds P.N."/>
            <person name="Hirsch C.D."/>
            <person name="Kianian S.F."/>
            <person name="Figueroa M."/>
        </authorList>
    </citation>
    <scope>NUCLEOTIDE SEQUENCE [LARGE SCALE GENOMIC DNA]</scope>
    <source>
        <strain evidence="21">12NC29</strain>
        <strain evidence="20">12SD80</strain>
    </source>
</reference>
<dbReference type="GO" id="GO:0045332">
    <property type="term" value="P:phospholipid translocation"/>
    <property type="evidence" value="ECO:0007669"/>
    <property type="project" value="TreeGrafter"/>
</dbReference>
<evidence type="ECO:0000256" key="10">
    <source>
        <dbReference type="ARBA" id="ARBA00023136"/>
    </source>
</evidence>
<dbReference type="Pfam" id="PF16212">
    <property type="entry name" value="PhoLip_ATPase_C"/>
    <property type="match status" value="1"/>
</dbReference>
<comment type="subcellular location">
    <subcellularLocation>
        <location evidence="1 16">Membrane</location>
        <topology evidence="1 16">Multi-pass membrane protein</topology>
    </subcellularLocation>
</comment>
<evidence type="ECO:0000256" key="7">
    <source>
        <dbReference type="ARBA" id="ARBA00022842"/>
    </source>
</evidence>
<feature type="binding site" evidence="15">
    <location>
        <position position="516"/>
    </location>
    <ligand>
        <name>Mg(2+)</name>
        <dbReference type="ChEBI" id="CHEBI:18420"/>
    </ligand>
</feature>
<feature type="compositionally biased region" description="Polar residues" evidence="17">
    <location>
        <begin position="1582"/>
        <end position="1598"/>
    </location>
</feature>
<keyword evidence="4 15" id="KW-0479">Metal-binding</keyword>
<evidence type="ECO:0000256" key="11">
    <source>
        <dbReference type="ARBA" id="ARBA00034036"/>
    </source>
</evidence>
<evidence type="ECO:0000256" key="1">
    <source>
        <dbReference type="ARBA" id="ARBA00004141"/>
    </source>
</evidence>
<evidence type="ECO:0000256" key="3">
    <source>
        <dbReference type="ARBA" id="ARBA00022692"/>
    </source>
</evidence>
<dbReference type="GO" id="GO:0005524">
    <property type="term" value="F:ATP binding"/>
    <property type="evidence" value="ECO:0007669"/>
    <property type="project" value="UniProtKB-UniRule"/>
</dbReference>
<evidence type="ECO:0000313" key="21">
    <source>
        <dbReference type="EMBL" id="PLW27639.1"/>
    </source>
</evidence>
<evidence type="ECO:0000256" key="2">
    <source>
        <dbReference type="ARBA" id="ARBA00008109"/>
    </source>
</evidence>
<dbReference type="SFLD" id="SFLDG00002">
    <property type="entry name" value="C1.7:_P-type_atpase_like"/>
    <property type="match status" value="1"/>
</dbReference>